<accession>A0ABT1UE62</accession>
<proteinExistence type="predicted"/>
<dbReference type="EMBL" id="JANIBM010000004">
    <property type="protein sequence ID" value="MCQ8180525.1"/>
    <property type="molecule type" value="Genomic_DNA"/>
</dbReference>
<reference evidence="1 2" key="1">
    <citation type="submission" date="2022-07" db="EMBL/GenBank/DDBJ databases">
        <title>Methylomonas rivi sp. nov., Methylomonas rosea sp. nov., Methylomonas aureus sp. nov. and Methylomonas subterranea sp. nov., four novel methanotrophs isolated from a freshwater creek and the deep terrestrial subsurface.</title>
        <authorList>
            <person name="Abin C."/>
            <person name="Sankaranarayanan K."/>
            <person name="Garner C."/>
            <person name="Sindelar R."/>
            <person name="Kotary K."/>
            <person name="Garner R."/>
            <person name="Barclay S."/>
            <person name="Lawson P."/>
            <person name="Krumholz L."/>
        </authorList>
    </citation>
    <scope>NUCLEOTIDE SEQUENCE [LARGE SCALE GENOMIC DNA]</scope>
    <source>
        <strain evidence="1 2">SURF-1</strain>
    </source>
</reference>
<evidence type="ECO:0000313" key="2">
    <source>
        <dbReference type="Proteomes" id="UP001524569"/>
    </source>
</evidence>
<keyword evidence="2" id="KW-1185">Reference proteome</keyword>
<sequence length="153" mass="16984">MTGTPAFQRYMGIDYSGAETADSSLKGLRVYLAGTDGDAEEMQPSPGPKKYWTRRGIAEWLLEQLRQDTPSLVGIDHGFSFPLRYFEAHHLPPDWPNFLDDFQRHWPTDAPHTYVDCVRHGSVGDGAAAHAGGGFARSAARPSRCFISTCKVR</sequence>
<name>A0ABT1UE62_9GAMM</name>
<protein>
    <submittedName>
        <fullName evidence="1">Uncharacterized protein</fullName>
    </submittedName>
</protein>
<dbReference type="Proteomes" id="UP001524569">
    <property type="component" value="Unassembled WGS sequence"/>
</dbReference>
<comment type="caution">
    <text evidence="1">The sequence shown here is derived from an EMBL/GenBank/DDBJ whole genome shotgun (WGS) entry which is preliminary data.</text>
</comment>
<organism evidence="1 2">
    <name type="scientific">Methylomonas aurea</name>
    <dbReference type="NCBI Taxonomy" id="2952224"/>
    <lineage>
        <taxon>Bacteria</taxon>
        <taxon>Pseudomonadati</taxon>
        <taxon>Pseudomonadota</taxon>
        <taxon>Gammaproteobacteria</taxon>
        <taxon>Methylococcales</taxon>
        <taxon>Methylococcaceae</taxon>
        <taxon>Methylomonas</taxon>
    </lineage>
</organism>
<dbReference type="RefSeq" id="WP_256609889.1">
    <property type="nucleotide sequence ID" value="NZ_JANIBM010000004.1"/>
</dbReference>
<evidence type="ECO:0000313" key="1">
    <source>
        <dbReference type="EMBL" id="MCQ8180525.1"/>
    </source>
</evidence>
<gene>
    <name evidence="1" type="ORF">NP603_05365</name>
</gene>